<proteinExistence type="predicted"/>
<dbReference type="Pfam" id="PF08533">
    <property type="entry name" value="Glyco_hydro_42C"/>
    <property type="match status" value="1"/>
</dbReference>
<feature type="compositionally biased region" description="Gly residues" evidence="1">
    <location>
        <begin position="102"/>
        <end position="113"/>
    </location>
</feature>
<dbReference type="EMBL" id="JAUSRA010000001">
    <property type="protein sequence ID" value="MDP9793023.1"/>
    <property type="molecule type" value="Genomic_DNA"/>
</dbReference>
<feature type="domain" description="Beta-galactosidase C-terminal" evidence="2">
    <location>
        <begin position="59"/>
        <end position="104"/>
    </location>
</feature>
<evidence type="ECO:0000259" key="2">
    <source>
        <dbReference type="Pfam" id="PF08533"/>
    </source>
</evidence>
<gene>
    <name evidence="3" type="ORF">J2S43_001535</name>
</gene>
<organism evidence="3 4">
    <name type="scientific">Catenuloplanes nepalensis</name>
    <dbReference type="NCBI Taxonomy" id="587533"/>
    <lineage>
        <taxon>Bacteria</taxon>
        <taxon>Bacillati</taxon>
        <taxon>Actinomycetota</taxon>
        <taxon>Actinomycetes</taxon>
        <taxon>Micromonosporales</taxon>
        <taxon>Micromonosporaceae</taxon>
        <taxon>Catenuloplanes</taxon>
    </lineage>
</organism>
<sequence length="113" mass="11997">MPGHVARLEDWYEALYATSHGRDGRWYVSTRPDPAAIARITAAVLADAAVPATTDLPAGVEAQTRGDLLFLINHKPHPVSTPHTGRDLLTGEHHDPTTLPGYGVGALDGGGIR</sequence>
<feature type="region of interest" description="Disordered" evidence="1">
    <location>
        <begin position="92"/>
        <end position="113"/>
    </location>
</feature>
<comment type="caution">
    <text evidence="3">The sequence shown here is derived from an EMBL/GenBank/DDBJ whole genome shotgun (WGS) entry which is preliminary data.</text>
</comment>
<reference evidence="3 4" key="1">
    <citation type="submission" date="2023-07" db="EMBL/GenBank/DDBJ databases">
        <title>Sequencing the genomes of 1000 actinobacteria strains.</title>
        <authorList>
            <person name="Klenk H.-P."/>
        </authorList>
    </citation>
    <scope>NUCLEOTIDE SEQUENCE [LARGE SCALE GENOMIC DNA]</scope>
    <source>
        <strain evidence="3 4">DSM 44710</strain>
    </source>
</reference>
<keyword evidence="4" id="KW-1185">Reference proteome</keyword>
<dbReference type="RefSeq" id="WP_306827915.1">
    <property type="nucleotide sequence ID" value="NZ_JAUSRA010000001.1"/>
</dbReference>
<dbReference type="Proteomes" id="UP001240984">
    <property type="component" value="Unassembled WGS sequence"/>
</dbReference>
<protein>
    <submittedName>
        <fullName evidence="3">Beta-galactosidase GanA</fullName>
    </submittedName>
</protein>
<dbReference type="InterPro" id="IPR013739">
    <property type="entry name" value="Beta_galactosidase_C"/>
</dbReference>
<evidence type="ECO:0000313" key="4">
    <source>
        <dbReference type="Proteomes" id="UP001240984"/>
    </source>
</evidence>
<evidence type="ECO:0000256" key="1">
    <source>
        <dbReference type="SAM" id="MobiDB-lite"/>
    </source>
</evidence>
<dbReference type="Gene3D" id="2.60.40.1180">
    <property type="entry name" value="Golgi alpha-mannosidase II"/>
    <property type="match status" value="1"/>
</dbReference>
<accession>A0ABT9MP13</accession>
<name>A0ABT9MP13_9ACTN</name>
<evidence type="ECO:0000313" key="3">
    <source>
        <dbReference type="EMBL" id="MDP9793023.1"/>
    </source>
</evidence>
<dbReference type="InterPro" id="IPR013780">
    <property type="entry name" value="Glyco_hydro_b"/>
</dbReference>